<dbReference type="InterPro" id="IPR001303">
    <property type="entry name" value="Aldolase_II/adducin_N"/>
</dbReference>
<proteinExistence type="predicted"/>
<reference evidence="4 5" key="1">
    <citation type="journal article" date="2024" name="Int. J. Mol. Sci.">
        <title>Exploration of Alicyclobacillus spp. Genome in Search of Antibiotic Resistance.</title>
        <authorList>
            <person name="Bucka-Kolendo J."/>
            <person name="Kiousi D.E."/>
            <person name="Dekowska A."/>
            <person name="Mikolajczuk-Szczyrba A."/>
            <person name="Karadedos D.M."/>
            <person name="Michael P."/>
            <person name="Galanis A."/>
            <person name="Sokolowska B."/>
        </authorList>
    </citation>
    <scope>NUCLEOTIDE SEQUENCE [LARGE SCALE GENOMIC DNA]</scope>
    <source>
        <strain evidence="4 5">KKP 3000</strain>
    </source>
</reference>
<sequence length="240" mass="26819">MLNEASVREKLAVACRILAMEGLVDEILGHVSVRIPDTNEMLIRCRGPHECGVAFTQADAIQRVTLAGEGAEAGYHVPKELSIHSELYKARPDVTCVVHAHPPEALVCGIAELDFRPVFGSFNIPAMRLALEGIPVFEHSYLVTRPDLAKPFVEAMGDKDVCVMRGHGITVTGRSVEDAVVRALNFNTLAKVTLQVAQTGRQARVITEEDIRELPDLGHTFNQEWVWRYYEHKLKRWERA</sequence>
<dbReference type="Proteomes" id="UP001579974">
    <property type="component" value="Unassembled WGS sequence"/>
</dbReference>
<dbReference type="InterPro" id="IPR050197">
    <property type="entry name" value="Aldolase_class_II_sugar_metab"/>
</dbReference>
<dbReference type="InterPro" id="IPR036409">
    <property type="entry name" value="Aldolase_II/adducin_N_sf"/>
</dbReference>
<evidence type="ECO:0000313" key="4">
    <source>
        <dbReference type="EMBL" id="MFB5190025.1"/>
    </source>
</evidence>
<dbReference type="EMBL" id="JBDXSU010000004">
    <property type="protein sequence ID" value="MFB5190025.1"/>
    <property type="molecule type" value="Genomic_DNA"/>
</dbReference>
<name>A0ABV5ACR3_9BACL</name>
<comment type="caution">
    <text evidence="4">The sequence shown here is derived from an EMBL/GenBank/DDBJ whole genome shotgun (WGS) entry which is preliminary data.</text>
</comment>
<accession>A0ABV5ACR3</accession>
<gene>
    <name evidence="4" type="ORF">KKP3000_003418</name>
</gene>
<keyword evidence="1" id="KW-0479">Metal-binding</keyword>
<protein>
    <submittedName>
        <fullName evidence="4">Class II aldolase/adducin family protein</fullName>
    </submittedName>
</protein>
<dbReference type="RefSeq" id="WP_275476185.1">
    <property type="nucleotide sequence ID" value="NZ_CP162940.1"/>
</dbReference>
<evidence type="ECO:0000313" key="5">
    <source>
        <dbReference type="Proteomes" id="UP001579974"/>
    </source>
</evidence>
<keyword evidence="2" id="KW-0456">Lyase</keyword>
<evidence type="ECO:0000259" key="3">
    <source>
        <dbReference type="SMART" id="SM01007"/>
    </source>
</evidence>
<dbReference type="Gene3D" id="3.40.225.10">
    <property type="entry name" value="Class II aldolase/adducin N-terminal domain"/>
    <property type="match status" value="1"/>
</dbReference>
<organism evidence="4 5">
    <name type="scientific">Alicyclobacillus fastidiosus</name>
    <dbReference type="NCBI Taxonomy" id="392011"/>
    <lineage>
        <taxon>Bacteria</taxon>
        <taxon>Bacillati</taxon>
        <taxon>Bacillota</taxon>
        <taxon>Bacilli</taxon>
        <taxon>Bacillales</taxon>
        <taxon>Alicyclobacillaceae</taxon>
        <taxon>Alicyclobacillus</taxon>
    </lineage>
</organism>
<keyword evidence="5" id="KW-1185">Reference proteome</keyword>
<dbReference type="SMART" id="SM01007">
    <property type="entry name" value="Aldolase_II"/>
    <property type="match status" value="1"/>
</dbReference>
<feature type="domain" description="Class II aldolase/adducin N-terminal" evidence="3">
    <location>
        <begin position="9"/>
        <end position="194"/>
    </location>
</feature>
<dbReference type="PANTHER" id="PTHR22789:SF0">
    <property type="entry name" value="3-OXO-TETRONATE 4-PHOSPHATE DECARBOXYLASE-RELATED"/>
    <property type="match status" value="1"/>
</dbReference>
<dbReference type="PANTHER" id="PTHR22789">
    <property type="entry name" value="FUCULOSE PHOSPHATE ALDOLASE"/>
    <property type="match status" value="1"/>
</dbReference>
<evidence type="ECO:0000256" key="2">
    <source>
        <dbReference type="ARBA" id="ARBA00023239"/>
    </source>
</evidence>
<dbReference type="Pfam" id="PF00596">
    <property type="entry name" value="Aldolase_II"/>
    <property type="match status" value="1"/>
</dbReference>
<evidence type="ECO:0000256" key="1">
    <source>
        <dbReference type="ARBA" id="ARBA00022723"/>
    </source>
</evidence>
<dbReference type="SUPFAM" id="SSF53639">
    <property type="entry name" value="AraD/HMP-PK domain-like"/>
    <property type="match status" value="1"/>
</dbReference>